<keyword evidence="5" id="KW-0812">Transmembrane</keyword>
<comment type="caution">
    <text evidence="9">The sequence shown here is derived from an EMBL/GenBank/DDBJ whole genome shotgun (WGS) entry which is preliminary data.</text>
</comment>
<dbReference type="GO" id="GO:0005886">
    <property type="term" value="C:plasma membrane"/>
    <property type="evidence" value="ECO:0007669"/>
    <property type="project" value="UniProtKB-SubCell"/>
</dbReference>
<dbReference type="Proteomes" id="UP000317691">
    <property type="component" value="Unassembled WGS sequence"/>
</dbReference>
<evidence type="ECO:0000256" key="5">
    <source>
        <dbReference type="ARBA" id="ARBA00022692"/>
    </source>
</evidence>
<evidence type="ECO:0000313" key="9">
    <source>
        <dbReference type="EMBL" id="TMQ66732.1"/>
    </source>
</evidence>
<evidence type="ECO:0000256" key="6">
    <source>
        <dbReference type="ARBA" id="ARBA00022989"/>
    </source>
</evidence>
<accession>A0A538TSY6</accession>
<evidence type="ECO:0000259" key="8">
    <source>
        <dbReference type="Pfam" id="PF12019"/>
    </source>
</evidence>
<proteinExistence type="predicted"/>
<evidence type="ECO:0000256" key="1">
    <source>
        <dbReference type="ARBA" id="ARBA00004377"/>
    </source>
</evidence>
<evidence type="ECO:0000256" key="2">
    <source>
        <dbReference type="ARBA" id="ARBA00022475"/>
    </source>
</evidence>
<dbReference type="AlphaFoldDB" id="A0A538TSY6"/>
<sequence length="173" mass="19136">MGESMTKKRTARGRRQRRRREGRFGLSDLVVVLLIFGIVTASAVPGFNRFMRSIELNKQVQRVAAMFRVVRQKAITDNRVTVVWWSAAENRWGSWEDQSGNGKLDEGEPTDGAVTLPASLRVDRAGTNPFPTDTLRFLPDGSASASGSLIFSNSDGYTRSLSVVRLTGMVTVQ</sequence>
<dbReference type="SUPFAM" id="SSF54523">
    <property type="entry name" value="Pili subunits"/>
    <property type="match status" value="1"/>
</dbReference>
<protein>
    <recommendedName>
        <fullName evidence="8">General secretion pathway GspH domain-containing protein</fullName>
    </recommendedName>
</protein>
<evidence type="ECO:0000256" key="7">
    <source>
        <dbReference type="ARBA" id="ARBA00023136"/>
    </source>
</evidence>
<dbReference type="EMBL" id="VBOZ01000008">
    <property type="protein sequence ID" value="TMQ66732.1"/>
    <property type="molecule type" value="Genomic_DNA"/>
</dbReference>
<dbReference type="InterPro" id="IPR022346">
    <property type="entry name" value="T2SS_GspH"/>
</dbReference>
<keyword evidence="6" id="KW-1133">Transmembrane helix</keyword>
<dbReference type="GO" id="GO:0015628">
    <property type="term" value="P:protein secretion by the type II secretion system"/>
    <property type="evidence" value="ECO:0007669"/>
    <property type="project" value="InterPro"/>
</dbReference>
<dbReference type="InterPro" id="IPR045584">
    <property type="entry name" value="Pilin-like"/>
</dbReference>
<name>A0A538TSY6_UNCEI</name>
<comment type="subcellular location">
    <subcellularLocation>
        <location evidence="1">Cell inner membrane</location>
        <topology evidence="1">Single-pass membrane protein</topology>
    </subcellularLocation>
</comment>
<evidence type="ECO:0000313" key="10">
    <source>
        <dbReference type="Proteomes" id="UP000317691"/>
    </source>
</evidence>
<evidence type="ECO:0000256" key="4">
    <source>
        <dbReference type="ARBA" id="ARBA00022519"/>
    </source>
</evidence>
<dbReference type="GO" id="GO:0015627">
    <property type="term" value="C:type II protein secretion system complex"/>
    <property type="evidence" value="ECO:0007669"/>
    <property type="project" value="InterPro"/>
</dbReference>
<reference evidence="9 10" key="1">
    <citation type="journal article" date="2019" name="Nat. Microbiol.">
        <title>Mediterranean grassland soil C-N compound turnover is dependent on rainfall and depth, and is mediated by genomically divergent microorganisms.</title>
        <authorList>
            <person name="Diamond S."/>
            <person name="Andeer P.F."/>
            <person name="Li Z."/>
            <person name="Crits-Christoph A."/>
            <person name="Burstein D."/>
            <person name="Anantharaman K."/>
            <person name="Lane K.R."/>
            <person name="Thomas B.C."/>
            <person name="Pan C."/>
            <person name="Northen T.R."/>
            <person name="Banfield J.F."/>
        </authorList>
    </citation>
    <scope>NUCLEOTIDE SEQUENCE [LARGE SCALE GENOMIC DNA]</scope>
    <source>
        <strain evidence="9">WS_9</strain>
    </source>
</reference>
<gene>
    <name evidence="9" type="ORF">E6K79_02155</name>
</gene>
<dbReference type="Pfam" id="PF12019">
    <property type="entry name" value="GspH"/>
    <property type="match status" value="1"/>
</dbReference>
<dbReference type="Gene3D" id="3.55.40.10">
    <property type="entry name" value="minor pseudopilin epsh domain"/>
    <property type="match status" value="1"/>
</dbReference>
<keyword evidence="2" id="KW-1003">Cell membrane</keyword>
<organism evidence="9 10">
    <name type="scientific">Eiseniibacteriota bacterium</name>
    <dbReference type="NCBI Taxonomy" id="2212470"/>
    <lineage>
        <taxon>Bacteria</taxon>
        <taxon>Candidatus Eiseniibacteriota</taxon>
    </lineage>
</organism>
<keyword evidence="7" id="KW-0472">Membrane</keyword>
<keyword evidence="3" id="KW-0488">Methylation</keyword>
<evidence type="ECO:0000256" key="3">
    <source>
        <dbReference type="ARBA" id="ARBA00022481"/>
    </source>
</evidence>
<feature type="domain" description="General secretion pathway GspH" evidence="8">
    <location>
        <begin position="59"/>
        <end position="163"/>
    </location>
</feature>
<keyword evidence="4" id="KW-0997">Cell inner membrane</keyword>